<dbReference type="SUPFAM" id="SSF51735">
    <property type="entry name" value="NAD(P)-binding Rossmann-fold domains"/>
    <property type="match status" value="1"/>
</dbReference>
<gene>
    <name evidence="3" type="ORF">PUV54_05915</name>
</gene>
<keyword evidence="1" id="KW-0732">Signal</keyword>
<dbReference type="InterPro" id="IPR001509">
    <property type="entry name" value="Epimerase_deHydtase"/>
</dbReference>
<proteinExistence type="predicted"/>
<feature type="signal peptide" evidence="1">
    <location>
        <begin position="1"/>
        <end position="25"/>
    </location>
</feature>
<evidence type="ECO:0000256" key="1">
    <source>
        <dbReference type="SAM" id="SignalP"/>
    </source>
</evidence>
<evidence type="ECO:0000313" key="4">
    <source>
        <dbReference type="Proteomes" id="UP001214043"/>
    </source>
</evidence>
<dbReference type="PANTHER" id="PTHR43245:SF13">
    <property type="entry name" value="UDP-D-APIOSE_UDP-D-XYLOSE SYNTHASE 2"/>
    <property type="match status" value="1"/>
</dbReference>
<accession>A0AAE9ZDU4</accession>
<dbReference type="InterPro" id="IPR050177">
    <property type="entry name" value="Lipid_A_modif_metabolic_enz"/>
</dbReference>
<reference evidence="3" key="1">
    <citation type="submission" date="2023-02" db="EMBL/GenBank/DDBJ databases">
        <title>Genome sequence of Hyphococcus flavus.</title>
        <authorList>
            <person name="Rong J.-C."/>
            <person name="Zhao Q."/>
            <person name="Yi M."/>
            <person name="Wu J.-Y."/>
        </authorList>
    </citation>
    <scope>NUCLEOTIDE SEQUENCE</scope>
    <source>
        <strain evidence="3">MCCC 1K03223</strain>
    </source>
</reference>
<name>A0AAE9ZDU4_9PROT</name>
<dbReference type="PANTHER" id="PTHR43245">
    <property type="entry name" value="BIFUNCTIONAL POLYMYXIN RESISTANCE PROTEIN ARNA"/>
    <property type="match status" value="1"/>
</dbReference>
<dbReference type="AlphaFoldDB" id="A0AAE9ZDU4"/>
<organism evidence="3 4">
    <name type="scientific">Hyphococcus flavus</name>
    <dbReference type="NCBI Taxonomy" id="1866326"/>
    <lineage>
        <taxon>Bacteria</taxon>
        <taxon>Pseudomonadati</taxon>
        <taxon>Pseudomonadota</taxon>
        <taxon>Alphaproteobacteria</taxon>
        <taxon>Parvularculales</taxon>
        <taxon>Parvularculaceae</taxon>
        <taxon>Hyphococcus</taxon>
    </lineage>
</organism>
<dbReference type="EMBL" id="CP118166">
    <property type="protein sequence ID" value="WDI32731.1"/>
    <property type="molecule type" value="Genomic_DNA"/>
</dbReference>
<dbReference type="Pfam" id="PF01370">
    <property type="entry name" value="Epimerase"/>
    <property type="match status" value="1"/>
</dbReference>
<dbReference type="KEGG" id="hfl:PUV54_05915"/>
<keyword evidence="4" id="KW-1185">Reference proteome</keyword>
<sequence>MRFHRRTLLSSAAGAMAMSAARALALEGVAKAAKPLKVLVLGGTNFVGPAIVQRLLARGHKVTLFNRGVTRPYLFPDVEKLRGDRSPDSEDLSALAGERKWDAVIDVWPEHTDKVMSTARMLSESVGYYYFVSSIAVYADFRTPGLTEGARIRTDEPGHYYGGEKARAEEFLFSYLPDRSGSARCHAILGPMDDGWAYHYWLNRFARYEEVLAPGTGGDYVQYTDVRDVAVWTVDCVEHQRLGAYNMTGPPPPMMLKTFLEDTRKALGSNANLTWVDADFLRYEHSVRSFDRMPLWAPLDEDEGFYQISSAKGLRDGMTFRSVAETARDAYRWTESYFFKDVSFPRGGFGISREKEEAVLSAWASR</sequence>
<feature type="domain" description="NAD-dependent epimerase/dehydratase" evidence="2">
    <location>
        <begin position="38"/>
        <end position="239"/>
    </location>
</feature>
<evidence type="ECO:0000259" key="2">
    <source>
        <dbReference type="Pfam" id="PF01370"/>
    </source>
</evidence>
<dbReference type="InterPro" id="IPR036291">
    <property type="entry name" value="NAD(P)-bd_dom_sf"/>
</dbReference>
<dbReference type="RefSeq" id="WP_274494672.1">
    <property type="nucleotide sequence ID" value="NZ_CP118166.1"/>
</dbReference>
<dbReference type="Proteomes" id="UP001214043">
    <property type="component" value="Chromosome"/>
</dbReference>
<protein>
    <submittedName>
        <fullName evidence="3">NAD-dependent epimerase/dehydratase family protein</fullName>
    </submittedName>
</protein>
<evidence type="ECO:0000313" key="3">
    <source>
        <dbReference type="EMBL" id="WDI32731.1"/>
    </source>
</evidence>
<dbReference type="Gene3D" id="3.40.50.720">
    <property type="entry name" value="NAD(P)-binding Rossmann-like Domain"/>
    <property type="match status" value="1"/>
</dbReference>
<feature type="chain" id="PRO_5042201630" evidence="1">
    <location>
        <begin position="26"/>
        <end position="366"/>
    </location>
</feature>
<dbReference type="PROSITE" id="PS51318">
    <property type="entry name" value="TAT"/>
    <property type="match status" value="1"/>
</dbReference>
<dbReference type="InterPro" id="IPR006311">
    <property type="entry name" value="TAT_signal"/>
</dbReference>